<organism evidence="2">
    <name type="scientific">Anisakis simplex</name>
    <name type="common">Herring worm</name>
    <dbReference type="NCBI Taxonomy" id="6269"/>
    <lineage>
        <taxon>Eukaryota</taxon>
        <taxon>Metazoa</taxon>
        <taxon>Ecdysozoa</taxon>
        <taxon>Nematoda</taxon>
        <taxon>Chromadorea</taxon>
        <taxon>Rhabditida</taxon>
        <taxon>Spirurina</taxon>
        <taxon>Ascaridomorpha</taxon>
        <taxon>Ascaridoidea</taxon>
        <taxon>Anisakidae</taxon>
        <taxon>Anisakis</taxon>
        <taxon>Anisakis simplex complex</taxon>
    </lineage>
</organism>
<protein>
    <submittedName>
        <fullName evidence="2">Uncharacterized protein</fullName>
    </submittedName>
</protein>
<feature type="region of interest" description="Disordered" evidence="1">
    <location>
        <begin position="109"/>
        <end position="151"/>
    </location>
</feature>
<proteinExistence type="predicted"/>
<dbReference type="AlphaFoldDB" id="A0A0M3J385"/>
<accession>A0A0M3J385</accession>
<evidence type="ECO:0000256" key="1">
    <source>
        <dbReference type="SAM" id="MobiDB-lite"/>
    </source>
</evidence>
<reference evidence="2" key="1">
    <citation type="submission" date="2017-02" db="UniProtKB">
        <authorList>
            <consortium name="WormBaseParasite"/>
        </authorList>
    </citation>
    <scope>IDENTIFICATION</scope>
</reference>
<feature type="compositionally biased region" description="Polar residues" evidence="1">
    <location>
        <begin position="133"/>
        <end position="151"/>
    </location>
</feature>
<name>A0A0M3J385_ANISI</name>
<evidence type="ECO:0000313" key="2">
    <source>
        <dbReference type="WBParaSite" id="ASIM_0000199801-mRNA-1"/>
    </source>
</evidence>
<feature type="compositionally biased region" description="Polar residues" evidence="1">
    <location>
        <begin position="109"/>
        <end position="126"/>
    </location>
</feature>
<dbReference type="WBParaSite" id="ASIM_0000199801-mRNA-1">
    <property type="protein sequence ID" value="ASIM_0000199801-mRNA-1"/>
    <property type="gene ID" value="ASIM_0000199801"/>
</dbReference>
<sequence>LSRRQLSTFERRPSQRYGPRQSLVNRREQIRNDVKQQGIFPNFIPVLFQVAAAAGLAIPDLVSTAQSSRPCPDKRVIEESRIAHEPPSILGARPNPRQELVDHQKVIINPSSSNGNVLKQLNESPSKSRRPNMNRSGDATANQGVLLCTSA</sequence>